<comment type="caution">
    <text evidence="1">The sequence shown here is derived from an EMBL/GenBank/DDBJ whole genome shotgun (WGS) entry which is preliminary data.</text>
</comment>
<organism evidence="1 2">
    <name type="scientific">Actinomadura keratinilytica</name>
    <dbReference type="NCBI Taxonomy" id="547461"/>
    <lineage>
        <taxon>Bacteria</taxon>
        <taxon>Bacillati</taxon>
        <taxon>Actinomycetota</taxon>
        <taxon>Actinomycetes</taxon>
        <taxon>Streptosporangiales</taxon>
        <taxon>Thermomonosporaceae</taxon>
        <taxon>Actinomadura</taxon>
    </lineage>
</organism>
<dbReference type="Proteomes" id="UP001500266">
    <property type="component" value="Unassembled WGS sequence"/>
</dbReference>
<protein>
    <submittedName>
        <fullName evidence="1">Uncharacterized protein</fullName>
    </submittedName>
</protein>
<accession>A0ABP7Z5Y4</accession>
<keyword evidence="2" id="KW-1185">Reference proteome</keyword>
<dbReference type="EMBL" id="BAABDO010000069">
    <property type="protein sequence ID" value="GAA4147873.1"/>
    <property type="molecule type" value="Genomic_DNA"/>
</dbReference>
<dbReference type="RefSeq" id="WP_345023149.1">
    <property type="nucleotide sequence ID" value="NZ_BAABDO010000069.1"/>
</dbReference>
<reference evidence="2" key="1">
    <citation type="journal article" date="2019" name="Int. J. Syst. Evol. Microbiol.">
        <title>The Global Catalogue of Microorganisms (GCM) 10K type strain sequencing project: providing services to taxonomists for standard genome sequencing and annotation.</title>
        <authorList>
            <consortium name="The Broad Institute Genomics Platform"/>
            <consortium name="The Broad Institute Genome Sequencing Center for Infectious Disease"/>
            <person name="Wu L."/>
            <person name="Ma J."/>
        </authorList>
    </citation>
    <scope>NUCLEOTIDE SEQUENCE [LARGE SCALE GENOMIC DNA]</scope>
    <source>
        <strain evidence="2">JCM 17316</strain>
    </source>
</reference>
<sequence>MSAPSSSRQAAIDRIDAARLVRRGRGFSLPQRFAVGGPKGRRTAPVLSMLSTDLNTESGPPEFPYGFDRADDVVFMPLQCSTPWDTSGRIFGDGTARNGRRVSEVMTGERDQVTVPEAGETALRNPVVAPKDVRLPPPLRPGDIVEMTVEGIGGRIVAGTDLPAVRPARPRECAR</sequence>
<gene>
    <name evidence="1" type="ORF">GCM10022416_41590</name>
</gene>
<evidence type="ECO:0000313" key="2">
    <source>
        <dbReference type="Proteomes" id="UP001500266"/>
    </source>
</evidence>
<proteinExistence type="predicted"/>
<evidence type="ECO:0000313" key="1">
    <source>
        <dbReference type="EMBL" id="GAA4147873.1"/>
    </source>
</evidence>
<name>A0ABP7Z5Y4_9ACTN</name>